<dbReference type="EC" id="6.1.1.19" evidence="1"/>
<feature type="domain" description="Arginyl tRNA synthetase N-terminal" evidence="8">
    <location>
        <begin position="17"/>
        <end position="99"/>
    </location>
</feature>
<evidence type="ECO:0000259" key="8">
    <source>
        <dbReference type="SMART" id="SM01016"/>
    </source>
</evidence>
<comment type="catalytic activity">
    <reaction evidence="5">
        <text>tRNA(Arg) + L-arginine + ATP = L-arginyl-tRNA(Arg) + AMP + diphosphate</text>
        <dbReference type="Rhea" id="RHEA:20301"/>
        <dbReference type="Rhea" id="RHEA-COMP:9658"/>
        <dbReference type="Rhea" id="RHEA-COMP:9673"/>
        <dbReference type="ChEBI" id="CHEBI:30616"/>
        <dbReference type="ChEBI" id="CHEBI:32682"/>
        <dbReference type="ChEBI" id="CHEBI:33019"/>
        <dbReference type="ChEBI" id="CHEBI:78442"/>
        <dbReference type="ChEBI" id="CHEBI:78513"/>
        <dbReference type="ChEBI" id="CHEBI:456215"/>
        <dbReference type="EC" id="6.1.1.19"/>
    </reaction>
</comment>
<dbReference type="Proteomes" id="UP000589036">
    <property type="component" value="Unassembled WGS sequence"/>
</dbReference>
<evidence type="ECO:0000256" key="2">
    <source>
        <dbReference type="ARBA" id="ARBA00022598"/>
    </source>
</evidence>
<reference evidence="9 10" key="1">
    <citation type="submission" date="2020-07" db="EMBL/GenBank/DDBJ databases">
        <title>Sequencing the genomes of 1000 actinobacteria strains.</title>
        <authorList>
            <person name="Klenk H.-P."/>
        </authorList>
    </citation>
    <scope>NUCLEOTIDE SEQUENCE [LARGE SCALE GENOMIC DNA]</scope>
    <source>
        <strain evidence="9 10">CXB654</strain>
    </source>
</reference>
<protein>
    <recommendedName>
        <fullName evidence="1">arginine--tRNA ligase</fullName>
        <ecNumber evidence="1">6.1.1.19</ecNumber>
    </recommendedName>
</protein>
<dbReference type="Gene3D" id="3.30.1360.70">
    <property type="entry name" value="Arginyl tRNA synthetase N-terminal domain"/>
    <property type="match status" value="1"/>
</dbReference>
<keyword evidence="4" id="KW-0067">ATP-binding</keyword>
<dbReference type="InterPro" id="IPR001278">
    <property type="entry name" value="Arg-tRNA-ligase"/>
</dbReference>
<evidence type="ECO:0000259" key="7">
    <source>
        <dbReference type="SMART" id="SM00836"/>
    </source>
</evidence>
<dbReference type="AlphaFoldDB" id="A0A852TY62"/>
<evidence type="ECO:0000256" key="1">
    <source>
        <dbReference type="ARBA" id="ARBA00012837"/>
    </source>
</evidence>
<sequence>MAGDPLSGDGATPWRLDALLRLACAAVVGGDPGDLPPAEPRRVPPGRPGDYATALPMRIAGREGRAAPDLAADLAAELRSRPQVVDAVAERPGFVNLTLAPAARVRVVRAAAEGGAYLSGRTCWGASGRDSDAADPWALSALHEAGTAERARAWARADARRRIALAAGPGGAALPPPSPRPARGGDPPAADADWRDPCLGSAPGGTEAARLLRAIGEASARVAFCRSQPERPRPGEVTGPGLPALPAPDEPGNWARHTDANPAFAVRYAHAHAHVTAFRWARDLGLARTPAGRGYCAAAVADLDAPPAAALIGALFDGPGALAAAARRSEPHILVRYLEGLSAAYHEWRESCDAITGESTGRATADGGRGEITAARLDTCAAVAGVLRTGLSLLGVSAPTRL</sequence>
<evidence type="ECO:0000256" key="6">
    <source>
        <dbReference type="SAM" id="MobiDB-lite"/>
    </source>
</evidence>
<dbReference type="GO" id="GO:0006420">
    <property type="term" value="P:arginyl-tRNA aminoacylation"/>
    <property type="evidence" value="ECO:0007669"/>
    <property type="project" value="InterPro"/>
</dbReference>
<dbReference type="InterPro" id="IPR036695">
    <property type="entry name" value="Arg-tRNA-synth_N_sf"/>
</dbReference>
<dbReference type="Pfam" id="PF03485">
    <property type="entry name" value="Arg_tRNA_synt_N"/>
    <property type="match status" value="1"/>
</dbReference>
<evidence type="ECO:0000313" key="10">
    <source>
        <dbReference type="Proteomes" id="UP000589036"/>
    </source>
</evidence>
<dbReference type="InterPro" id="IPR008909">
    <property type="entry name" value="DALR_anticod-bd"/>
</dbReference>
<dbReference type="InterPro" id="IPR009080">
    <property type="entry name" value="tRNAsynth_Ia_anticodon-bd"/>
</dbReference>
<organism evidence="9 10">
    <name type="scientific">Spinactinospora alkalitolerans</name>
    <dbReference type="NCBI Taxonomy" id="687207"/>
    <lineage>
        <taxon>Bacteria</taxon>
        <taxon>Bacillati</taxon>
        <taxon>Actinomycetota</taxon>
        <taxon>Actinomycetes</taxon>
        <taxon>Streptosporangiales</taxon>
        <taxon>Nocardiopsidaceae</taxon>
        <taxon>Spinactinospora</taxon>
    </lineage>
</organism>
<evidence type="ECO:0000256" key="5">
    <source>
        <dbReference type="ARBA" id="ARBA00049339"/>
    </source>
</evidence>
<feature type="domain" description="DALR anticodon binding" evidence="7">
    <location>
        <begin position="266"/>
        <end position="402"/>
    </location>
</feature>
<dbReference type="SUPFAM" id="SSF47323">
    <property type="entry name" value="Anticodon-binding domain of a subclass of class I aminoacyl-tRNA synthetases"/>
    <property type="match status" value="1"/>
</dbReference>
<dbReference type="SMART" id="SM00836">
    <property type="entry name" value="DALR_1"/>
    <property type="match status" value="1"/>
</dbReference>
<dbReference type="GO" id="GO:0005737">
    <property type="term" value="C:cytoplasm"/>
    <property type="evidence" value="ECO:0007669"/>
    <property type="project" value="InterPro"/>
</dbReference>
<dbReference type="PANTHER" id="PTHR11956">
    <property type="entry name" value="ARGINYL-TRNA SYNTHETASE"/>
    <property type="match status" value="1"/>
</dbReference>
<dbReference type="GO" id="GO:0004814">
    <property type="term" value="F:arginine-tRNA ligase activity"/>
    <property type="evidence" value="ECO:0007669"/>
    <property type="project" value="UniProtKB-EC"/>
</dbReference>
<feature type="region of interest" description="Disordered" evidence="6">
    <location>
        <begin position="225"/>
        <end position="253"/>
    </location>
</feature>
<keyword evidence="3" id="KW-0547">Nucleotide-binding</keyword>
<proteinExistence type="predicted"/>
<dbReference type="Pfam" id="PF05746">
    <property type="entry name" value="DALR_1"/>
    <property type="match status" value="1"/>
</dbReference>
<dbReference type="EMBL" id="JACCCC010000001">
    <property type="protein sequence ID" value="NYE49476.1"/>
    <property type="molecule type" value="Genomic_DNA"/>
</dbReference>
<keyword evidence="2 9" id="KW-0436">Ligase</keyword>
<dbReference type="SUPFAM" id="SSF55190">
    <property type="entry name" value="Arginyl-tRNA synthetase (ArgRS), N-terminal 'additional' domain"/>
    <property type="match status" value="1"/>
</dbReference>
<dbReference type="SMART" id="SM01016">
    <property type="entry name" value="Arg_tRNA_synt_N"/>
    <property type="match status" value="1"/>
</dbReference>
<gene>
    <name evidence="9" type="ORF">HDA32_004596</name>
</gene>
<keyword evidence="9" id="KW-0030">Aminoacyl-tRNA synthetase</keyword>
<evidence type="ECO:0000256" key="3">
    <source>
        <dbReference type="ARBA" id="ARBA00022741"/>
    </source>
</evidence>
<dbReference type="RefSeq" id="WP_312863286.1">
    <property type="nucleotide sequence ID" value="NZ_JACCCC010000001.1"/>
</dbReference>
<dbReference type="GO" id="GO:0005524">
    <property type="term" value="F:ATP binding"/>
    <property type="evidence" value="ECO:0007669"/>
    <property type="project" value="UniProtKB-KW"/>
</dbReference>
<dbReference type="PANTHER" id="PTHR11956:SF5">
    <property type="entry name" value="ARGININE--TRNA LIGASE, CYTOPLASMIC"/>
    <property type="match status" value="1"/>
</dbReference>
<comment type="caution">
    <text evidence="9">The sequence shown here is derived from an EMBL/GenBank/DDBJ whole genome shotgun (WGS) entry which is preliminary data.</text>
</comment>
<keyword evidence="10" id="KW-1185">Reference proteome</keyword>
<feature type="region of interest" description="Disordered" evidence="6">
    <location>
        <begin position="166"/>
        <end position="200"/>
    </location>
</feature>
<evidence type="ECO:0000256" key="4">
    <source>
        <dbReference type="ARBA" id="ARBA00022840"/>
    </source>
</evidence>
<evidence type="ECO:0000313" key="9">
    <source>
        <dbReference type="EMBL" id="NYE49476.1"/>
    </source>
</evidence>
<dbReference type="InterPro" id="IPR005148">
    <property type="entry name" value="Arg-tRNA-synth_N"/>
</dbReference>
<dbReference type="Gene3D" id="1.10.730.10">
    <property type="entry name" value="Isoleucyl-tRNA Synthetase, Domain 1"/>
    <property type="match status" value="1"/>
</dbReference>
<accession>A0A852TY62</accession>
<name>A0A852TY62_9ACTN</name>
<feature type="compositionally biased region" description="Low complexity" evidence="6">
    <location>
        <begin position="181"/>
        <end position="191"/>
    </location>
</feature>